<organism evidence="1 2">
    <name type="scientific">Lysinibacillus odysseyi 34hs-1 = NBRC 100172</name>
    <dbReference type="NCBI Taxonomy" id="1220589"/>
    <lineage>
        <taxon>Bacteria</taxon>
        <taxon>Bacillati</taxon>
        <taxon>Bacillota</taxon>
        <taxon>Bacilli</taxon>
        <taxon>Bacillales</taxon>
        <taxon>Bacillaceae</taxon>
        <taxon>Lysinibacillus</taxon>
    </lineage>
</organism>
<evidence type="ECO:0000313" key="2">
    <source>
        <dbReference type="Proteomes" id="UP000030437"/>
    </source>
</evidence>
<accession>A0A0A3JBZ8</accession>
<gene>
    <name evidence="1" type="ORF">CD32_13370</name>
</gene>
<proteinExistence type="predicted"/>
<evidence type="ECO:0000313" key="1">
    <source>
        <dbReference type="EMBL" id="KGR84557.1"/>
    </source>
</evidence>
<dbReference type="Proteomes" id="UP000030437">
    <property type="component" value="Unassembled WGS sequence"/>
</dbReference>
<comment type="caution">
    <text evidence="1">The sequence shown here is derived from an EMBL/GenBank/DDBJ whole genome shotgun (WGS) entry which is preliminary data.</text>
</comment>
<dbReference type="AlphaFoldDB" id="A0A0A3JBZ8"/>
<dbReference type="OrthoDB" id="893918at2"/>
<sequence>MEKTNLYSYIVFEGNDDFPLEAVTNRLQVQPTETWKVGERVAPNHPINKKVRFYTAWKYQIEKETMDSDDVLCPLLEVFRDKTHIINELKKELNVNVRLQLVIFIYDGHTPGLFIHPEFAQFAAAINTGLDIDMYAYSYSEPEEF</sequence>
<dbReference type="eggNOG" id="ENOG50335E9">
    <property type="taxonomic scope" value="Bacteria"/>
</dbReference>
<dbReference type="STRING" id="1220589.CD32_13370"/>
<dbReference type="RefSeq" id="WP_036155327.1">
    <property type="nucleotide sequence ID" value="NZ_AVCX01000005.1"/>
</dbReference>
<protein>
    <recommendedName>
        <fullName evidence="3">DUF4279 domain-containing protein</fullName>
    </recommendedName>
</protein>
<dbReference type="Pfam" id="PF14106">
    <property type="entry name" value="DUF4279"/>
    <property type="match status" value="1"/>
</dbReference>
<reference evidence="1 2" key="1">
    <citation type="submission" date="2014-02" db="EMBL/GenBank/DDBJ databases">
        <title>Draft genome sequence of Lysinibacillus odysseyi NBRC 100172.</title>
        <authorList>
            <person name="Zhang F."/>
            <person name="Wang G."/>
            <person name="Zhang L."/>
        </authorList>
    </citation>
    <scope>NUCLEOTIDE SEQUENCE [LARGE SCALE GENOMIC DNA]</scope>
    <source>
        <strain evidence="1 2">NBRC 100172</strain>
    </source>
</reference>
<keyword evidence="2" id="KW-1185">Reference proteome</keyword>
<dbReference type="InterPro" id="IPR025459">
    <property type="entry name" value="DUF4279"/>
</dbReference>
<evidence type="ECO:0008006" key="3">
    <source>
        <dbReference type="Google" id="ProtNLM"/>
    </source>
</evidence>
<name>A0A0A3JBZ8_9BACI</name>
<dbReference type="EMBL" id="JPVP01000056">
    <property type="protein sequence ID" value="KGR84557.1"/>
    <property type="molecule type" value="Genomic_DNA"/>
</dbReference>